<sequence length="109" mass="12705">MNETLEEVREKCALQLEMYQKCVENYPHSWDKSCKQQKNALNKCSEENVGIIKFVKTQCTPQINAYDKCLQENTEDPRNCIPVFKDLYLCTEAASVTFKEQQKEKTTSN</sequence>
<dbReference type="Pfam" id="PF16860">
    <property type="entry name" value="CX9C"/>
    <property type="match status" value="1"/>
</dbReference>
<dbReference type="PROSITE" id="PS51808">
    <property type="entry name" value="CHCH"/>
    <property type="match status" value="1"/>
</dbReference>
<reference evidence="2 3" key="1">
    <citation type="journal article" date="2016" name="Proc. Natl. Acad. Sci. U.S.A.">
        <title>Lipid metabolic changes in an early divergent fungus govern the establishment of a mutualistic symbiosis with endobacteria.</title>
        <authorList>
            <person name="Lastovetsky O.A."/>
            <person name="Gaspar M.L."/>
            <person name="Mondo S.J."/>
            <person name="LaButti K.M."/>
            <person name="Sandor L."/>
            <person name="Grigoriev I.V."/>
            <person name="Henry S.A."/>
            <person name="Pawlowska T.E."/>
        </authorList>
    </citation>
    <scope>NUCLEOTIDE SEQUENCE [LARGE SCALE GENOMIC DNA]</scope>
    <source>
        <strain evidence="2 3">ATCC 52813</strain>
    </source>
</reference>
<evidence type="ECO:0000259" key="1">
    <source>
        <dbReference type="Pfam" id="PF16860"/>
    </source>
</evidence>
<organism evidence="2 3">
    <name type="scientific">Rhizopus microsporus ATCC 52813</name>
    <dbReference type="NCBI Taxonomy" id="1340429"/>
    <lineage>
        <taxon>Eukaryota</taxon>
        <taxon>Fungi</taxon>
        <taxon>Fungi incertae sedis</taxon>
        <taxon>Mucoromycota</taxon>
        <taxon>Mucoromycotina</taxon>
        <taxon>Mucoromycetes</taxon>
        <taxon>Mucorales</taxon>
        <taxon>Mucorineae</taxon>
        <taxon>Rhizopodaceae</taxon>
        <taxon>Rhizopus</taxon>
    </lineage>
</organism>
<accession>A0A2G4SL11</accession>
<dbReference type="AlphaFoldDB" id="A0A2G4SL11"/>
<protein>
    <recommendedName>
        <fullName evidence="1">IMS import disulfide relay-system CHCH-CHCH-like Cx9C domain-containing protein</fullName>
    </recommendedName>
</protein>
<dbReference type="GO" id="GO:0005758">
    <property type="term" value="C:mitochondrial intermembrane space"/>
    <property type="evidence" value="ECO:0007669"/>
    <property type="project" value="TreeGrafter"/>
</dbReference>
<dbReference type="GeneID" id="35440402"/>
<dbReference type="Gene3D" id="1.10.287.2900">
    <property type="match status" value="2"/>
</dbReference>
<evidence type="ECO:0000313" key="3">
    <source>
        <dbReference type="Proteomes" id="UP000242254"/>
    </source>
</evidence>
<dbReference type="PANTHER" id="PTHR47106:SF1">
    <property type="entry name" value="COILED-COIL-HELIX-COILED-COIL-HELIX DOMAIN-CONTAINING PROTEIN 5"/>
    <property type="match status" value="1"/>
</dbReference>
<dbReference type="Proteomes" id="UP000242254">
    <property type="component" value="Unassembled WGS sequence"/>
</dbReference>
<dbReference type="GO" id="GO:0045333">
    <property type="term" value="P:cellular respiration"/>
    <property type="evidence" value="ECO:0007669"/>
    <property type="project" value="TreeGrafter"/>
</dbReference>
<dbReference type="InterPro" id="IPR031731">
    <property type="entry name" value="CX9C"/>
</dbReference>
<dbReference type="EMBL" id="KZ303858">
    <property type="protein sequence ID" value="PHZ09455.1"/>
    <property type="molecule type" value="Genomic_DNA"/>
</dbReference>
<keyword evidence="3" id="KW-1185">Reference proteome</keyword>
<dbReference type="InterPro" id="IPR052848">
    <property type="entry name" value="CHCH_domain-containing_protein"/>
</dbReference>
<dbReference type="RefSeq" id="XP_023463163.1">
    <property type="nucleotide sequence ID" value="XM_023609412.1"/>
</dbReference>
<evidence type="ECO:0000313" key="2">
    <source>
        <dbReference type="EMBL" id="PHZ09455.1"/>
    </source>
</evidence>
<proteinExistence type="predicted"/>
<name>A0A2G4SL11_RHIZD</name>
<feature type="domain" description="IMS import disulfide relay-system CHCH-CHCH-like Cx9C" evidence="1">
    <location>
        <begin position="5"/>
        <end position="49"/>
    </location>
</feature>
<dbReference type="PANTHER" id="PTHR47106">
    <property type="entry name" value="COILED-COIL-HELIX-COILED-COIL-HELIX DOMAIN-CONTAINING PROTEIN 5"/>
    <property type="match status" value="1"/>
</dbReference>
<gene>
    <name evidence="2" type="ORF">RHIMIDRAFT_240572</name>
</gene>